<comment type="caution">
    <text evidence="2">The sequence shown here is derived from an EMBL/GenBank/DDBJ whole genome shotgun (WGS) entry which is preliminary data.</text>
</comment>
<accession>A0A8T3AIJ7</accession>
<organism evidence="2 3">
    <name type="scientific">Dendrobium nobile</name>
    <name type="common">Orchid</name>
    <dbReference type="NCBI Taxonomy" id="94219"/>
    <lineage>
        <taxon>Eukaryota</taxon>
        <taxon>Viridiplantae</taxon>
        <taxon>Streptophyta</taxon>
        <taxon>Embryophyta</taxon>
        <taxon>Tracheophyta</taxon>
        <taxon>Spermatophyta</taxon>
        <taxon>Magnoliopsida</taxon>
        <taxon>Liliopsida</taxon>
        <taxon>Asparagales</taxon>
        <taxon>Orchidaceae</taxon>
        <taxon>Epidendroideae</taxon>
        <taxon>Malaxideae</taxon>
        <taxon>Dendrobiinae</taxon>
        <taxon>Dendrobium</taxon>
    </lineage>
</organism>
<keyword evidence="1" id="KW-0812">Transmembrane</keyword>
<dbReference type="AlphaFoldDB" id="A0A8T3AIJ7"/>
<evidence type="ECO:0000313" key="3">
    <source>
        <dbReference type="Proteomes" id="UP000829196"/>
    </source>
</evidence>
<feature type="transmembrane region" description="Helical" evidence="1">
    <location>
        <begin position="12"/>
        <end position="33"/>
    </location>
</feature>
<sequence>MKLFNPSETVVLLTVETISLSISFFWNNLFLIINKYKQVVDISFQENTGISQLQTLILKQITVFLFESFNVSSTYEFRIERLFYLLYFIQFFIIVIFYYILYSIFYYFSYSNCYILKSSGFLRRIFSSCCGA</sequence>
<name>A0A8T3AIJ7_DENNO</name>
<dbReference type="SMR" id="A0A8T3AIJ7"/>
<reference evidence="2" key="1">
    <citation type="journal article" date="2022" name="Front. Genet.">
        <title>Chromosome-Scale Assembly of the Dendrobium nobile Genome Provides Insights Into the Molecular Mechanism of the Biosynthesis of the Medicinal Active Ingredient of Dendrobium.</title>
        <authorList>
            <person name="Xu Q."/>
            <person name="Niu S.-C."/>
            <person name="Li K.-L."/>
            <person name="Zheng P.-J."/>
            <person name="Zhang X.-J."/>
            <person name="Jia Y."/>
            <person name="Liu Y."/>
            <person name="Niu Y.-X."/>
            <person name="Yu L.-H."/>
            <person name="Chen D.-F."/>
            <person name="Zhang G.-Q."/>
        </authorList>
    </citation>
    <scope>NUCLEOTIDE SEQUENCE</scope>
    <source>
        <tissue evidence="2">Leaf</tissue>
    </source>
</reference>
<evidence type="ECO:0000256" key="1">
    <source>
        <dbReference type="SAM" id="Phobius"/>
    </source>
</evidence>
<gene>
    <name evidence="2" type="ORF">KFK09_022247</name>
</gene>
<evidence type="ECO:0000313" key="2">
    <source>
        <dbReference type="EMBL" id="KAI0495940.1"/>
    </source>
</evidence>
<dbReference type="EMBL" id="JAGYWB010000016">
    <property type="protein sequence ID" value="KAI0495940.1"/>
    <property type="molecule type" value="Genomic_DNA"/>
</dbReference>
<proteinExistence type="predicted"/>
<protein>
    <recommendedName>
        <fullName evidence="4">Transmembrane protein</fullName>
    </recommendedName>
</protein>
<feature type="transmembrane region" description="Helical" evidence="1">
    <location>
        <begin position="82"/>
        <end position="108"/>
    </location>
</feature>
<keyword evidence="1" id="KW-0472">Membrane</keyword>
<dbReference type="Proteomes" id="UP000829196">
    <property type="component" value="Unassembled WGS sequence"/>
</dbReference>
<keyword evidence="1" id="KW-1133">Transmembrane helix</keyword>
<evidence type="ECO:0008006" key="4">
    <source>
        <dbReference type="Google" id="ProtNLM"/>
    </source>
</evidence>
<keyword evidence="3" id="KW-1185">Reference proteome</keyword>